<dbReference type="Gene3D" id="3.20.20.140">
    <property type="entry name" value="Metal-dependent hydrolases"/>
    <property type="match status" value="1"/>
</dbReference>
<dbReference type="Proteomes" id="UP000033200">
    <property type="component" value="Chromosome"/>
</dbReference>
<comment type="similarity">
    <text evidence="1">Belongs to the metallo-dependent hydrolases superfamily.</text>
</comment>
<dbReference type="HOGENOM" id="CLU_044590_3_0_5"/>
<dbReference type="PANTHER" id="PTHR43569:SF2">
    <property type="entry name" value="AMIDOHYDROLASE-RELATED DOMAIN-CONTAINING PROTEIN"/>
    <property type="match status" value="1"/>
</dbReference>
<dbReference type="SUPFAM" id="SSF51556">
    <property type="entry name" value="Metallo-dependent hydrolases"/>
    <property type="match status" value="1"/>
</dbReference>
<dbReference type="KEGG" id="stax:MC45_16925"/>
<feature type="domain" description="Amidohydrolase-related" evidence="2">
    <location>
        <begin position="5"/>
        <end position="275"/>
    </location>
</feature>
<dbReference type="InterPro" id="IPR006680">
    <property type="entry name" value="Amidohydro-rel"/>
</dbReference>
<dbReference type="GO" id="GO:0016787">
    <property type="term" value="F:hydrolase activity"/>
    <property type="evidence" value="ECO:0007669"/>
    <property type="project" value="UniProtKB-KW"/>
</dbReference>
<accession>A0A097EL96</accession>
<dbReference type="Pfam" id="PF04909">
    <property type="entry name" value="Amidohydro_2"/>
    <property type="match status" value="1"/>
</dbReference>
<dbReference type="InterPro" id="IPR032466">
    <property type="entry name" value="Metal_Hydrolase"/>
</dbReference>
<evidence type="ECO:0000313" key="3">
    <source>
        <dbReference type="EMBL" id="AIT08343.1"/>
    </source>
</evidence>
<organism evidence="3 4">
    <name type="scientific">Sphingomonas taxi</name>
    <dbReference type="NCBI Taxonomy" id="1549858"/>
    <lineage>
        <taxon>Bacteria</taxon>
        <taxon>Pseudomonadati</taxon>
        <taxon>Pseudomonadota</taxon>
        <taxon>Alphaproteobacteria</taxon>
        <taxon>Sphingomonadales</taxon>
        <taxon>Sphingomonadaceae</taxon>
        <taxon>Sphingomonas</taxon>
    </lineage>
</organism>
<evidence type="ECO:0000313" key="4">
    <source>
        <dbReference type="Proteomes" id="UP000033200"/>
    </source>
</evidence>
<dbReference type="PANTHER" id="PTHR43569">
    <property type="entry name" value="AMIDOHYDROLASE"/>
    <property type="match status" value="1"/>
</dbReference>
<dbReference type="STRING" id="1549858.MC45_16925"/>
<dbReference type="eggNOG" id="COG3618">
    <property type="taxonomic scope" value="Bacteria"/>
</dbReference>
<dbReference type="AlphaFoldDB" id="A0A097EL96"/>
<reference evidence="3 4" key="1">
    <citation type="submission" date="2014-09" db="EMBL/GenBank/DDBJ databases">
        <title>Using Illumina technology Improving SMRT sequencing Genome Assembly by RASTools.</title>
        <authorList>
            <person name="Zhou Y."/>
            <person name="Ma T."/>
            <person name="Liu T."/>
        </authorList>
    </citation>
    <scope>NUCLEOTIDE SEQUENCE [LARGE SCALE GENOMIC DNA]</scope>
    <source>
        <strain evidence="3 4">ATCC 55669</strain>
    </source>
</reference>
<keyword evidence="4" id="KW-1185">Reference proteome</keyword>
<protein>
    <submittedName>
        <fullName evidence="3">Amidohydrolase</fullName>
    </submittedName>
</protein>
<dbReference type="EMBL" id="CP009571">
    <property type="protein sequence ID" value="AIT08343.1"/>
    <property type="molecule type" value="Genomic_DNA"/>
</dbReference>
<gene>
    <name evidence="3" type="ORF">MC45_16925</name>
</gene>
<evidence type="ECO:0000259" key="2">
    <source>
        <dbReference type="Pfam" id="PF04909"/>
    </source>
</evidence>
<proteinExistence type="inferred from homology"/>
<dbReference type="InterPro" id="IPR052350">
    <property type="entry name" value="Metallo-dep_Lactonases"/>
</dbReference>
<name>A0A097EL96_9SPHN</name>
<keyword evidence="3" id="KW-0378">Hydrolase</keyword>
<evidence type="ECO:0000256" key="1">
    <source>
        <dbReference type="ARBA" id="ARBA00038310"/>
    </source>
</evidence>
<sequence>MAGVVDAHHHVWRLDWPGHQWPDASLPAIHRDFALADLRADSRGVDLAATVLVQSQPTDADTDRLCAIAAAEPLVGALVGWVDLAAADAPRRIAQLAAAPKLRGLRPMLQSIADTDWILQPALDDAIAAMVAHGLRFDALVQPRHLSALHRLAHRWPDLPIVIDHAAKPSAAAGGLDPWRDEIAALAACDTVWCKLSGLRTEQPPGEPAAALAPYVAHLVACFGERLMWGSDWPVLHLSGDDYGSWFQAARTLAALDPAGERSLFADSARRFYGLALP</sequence>